<sequence length="290" mass="31476">MCRWISYLGSPLPIEDVIVRPDHSLIDQSLTARDLFLPTYAPAAQFRDRAFPTNGDGFGVAWSGRGGALGQYRQTTPAWDSQNLRHLAAQIESGCFLAHVRAAPGGTIAEQNAHPFVHGGWMFQHNGEIGGFDAIKRDLTLDVDPDLYPHILGNGDTEVCFFLALTYGLADDPVAALTRMVARVERARAERGVAAAFRATICASDGDRLVVLRWASPDGGAAGPSLFHSIGPETLHIGEGAVEQLPPDAQLVVSEPLELHWSRRHWEEIPEGTIGVFERGVAPVFSRLAP</sequence>
<name>A0ABW2ZME2_9MICO</name>
<dbReference type="Proteomes" id="UP001597042">
    <property type="component" value="Unassembled WGS sequence"/>
</dbReference>
<dbReference type="Pfam" id="PF13230">
    <property type="entry name" value="GATase_4"/>
    <property type="match status" value="1"/>
</dbReference>
<organism evidence="3 4">
    <name type="scientific">Microbacterium koreense</name>
    <dbReference type="NCBI Taxonomy" id="323761"/>
    <lineage>
        <taxon>Bacteria</taxon>
        <taxon>Bacillati</taxon>
        <taxon>Actinomycetota</taxon>
        <taxon>Actinomycetes</taxon>
        <taxon>Micrococcales</taxon>
        <taxon>Microbacteriaceae</taxon>
        <taxon>Microbacterium</taxon>
    </lineage>
</organism>
<dbReference type="PANTHER" id="PTHR43187:SF1">
    <property type="entry name" value="GLUTAMINE AMIDOTRANSFERASE DUG3-RELATED"/>
    <property type="match status" value="1"/>
</dbReference>
<feature type="domain" description="Glutamine amidotransferase type-2" evidence="2">
    <location>
        <begin position="2"/>
        <end position="280"/>
    </location>
</feature>
<gene>
    <name evidence="3" type="ORF">ACFQZV_00435</name>
</gene>
<dbReference type="CDD" id="cd01908">
    <property type="entry name" value="YafJ"/>
    <property type="match status" value="1"/>
</dbReference>
<dbReference type="SUPFAM" id="SSF56235">
    <property type="entry name" value="N-terminal nucleophile aminohydrolases (Ntn hydrolases)"/>
    <property type="match status" value="1"/>
</dbReference>
<reference evidence="4" key="1">
    <citation type="journal article" date="2019" name="Int. J. Syst. Evol. Microbiol.">
        <title>The Global Catalogue of Microorganisms (GCM) 10K type strain sequencing project: providing services to taxonomists for standard genome sequencing and annotation.</title>
        <authorList>
            <consortium name="The Broad Institute Genomics Platform"/>
            <consortium name="The Broad Institute Genome Sequencing Center for Infectious Disease"/>
            <person name="Wu L."/>
            <person name="Ma J."/>
        </authorList>
    </citation>
    <scope>NUCLEOTIDE SEQUENCE [LARGE SCALE GENOMIC DNA]</scope>
    <source>
        <strain evidence="4">CCUG 50754</strain>
    </source>
</reference>
<accession>A0ABW2ZME2</accession>
<dbReference type="InterPro" id="IPR026869">
    <property type="entry name" value="EgtC-like"/>
</dbReference>
<evidence type="ECO:0000313" key="4">
    <source>
        <dbReference type="Proteomes" id="UP001597042"/>
    </source>
</evidence>
<dbReference type="PROSITE" id="PS51278">
    <property type="entry name" value="GATASE_TYPE_2"/>
    <property type="match status" value="1"/>
</dbReference>
<proteinExistence type="predicted"/>
<evidence type="ECO:0000259" key="2">
    <source>
        <dbReference type="PROSITE" id="PS51278"/>
    </source>
</evidence>
<dbReference type="InterPro" id="IPR052373">
    <property type="entry name" value="Gamma-glu_amide_hydrolase"/>
</dbReference>
<dbReference type="InterPro" id="IPR029055">
    <property type="entry name" value="Ntn_hydrolases_N"/>
</dbReference>
<protein>
    <submittedName>
        <fullName evidence="3">Class II glutamine amidotransferase</fullName>
    </submittedName>
</protein>
<dbReference type="PANTHER" id="PTHR43187">
    <property type="entry name" value="GLUTAMINE AMIDOTRANSFERASE DUG3-RELATED"/>
    <property type="match status" value="1"/>
</dbReference>
<dbReference type="Gene3D" id="3.60.20.10">
    <property type="entry name" value="Glutamine Phosphoribosylpyrophosphate, subunit 1, domain 1"/>
    <property type="match status" value="1"/>
</dbReference>
<dbReference type="EMBL" id="JBHTIM010000001">
    <property type="protein sequence ID" value="MFD0779763.1"/>
    <property type="molecule type" value="Genomic_DNA"/>
</dbReference>
<comment type="caution">
    <text evidence="3">The sequence shown here is derived from an EMBL/GenBank/DDBJ whole genome shotgun (WGS) entry which is preliminary data.</text>
</comment>
<evidence type="ECO:0000313" key="3">
    <source>
        <dbReference type="EMBL" id="MFD0779763.1"/>
    </source>
</evidence>
<evidence type="ECO:0000256" key="1">
    <source>
        <dbReference type="ARBA" id="ARBA00022962"/>
    </source>
</evidence>
<dbReference type="InterPro" id="IPR017932">
    <property type="entry name" value="GATase_2_dom"/>
</dbReference>
<keyword evidence="4" id="KW-1185">Reference proteome</keyword>
<dbReference type="RefSeq" id="WP_378753671.1">
    <property type="nucleotide sequence ID" value="NZ_JBHSSV010000018.1"/>
</dbReference>
<keyword evidence="1 3" id="KW-0315">Glutamine amidotransferase</keyword>